<dbReference type="Pfam" id="PF13449">
    <property type="entry name" value="Phytase-like"/>
    <property type="match status" value="1"/>
</dbReference>
<evidence type="ECO:0000259" key="1">
    <source>
        <dbReference type="Pfam" id="PF13449"/>
    </source>
</evidence>
<dbReference type="PANTHER" id="PTHR37957:SF1">
    <property type="entry name" value="PHYTASE-LIKE DOMAIN-CONTAINING PROTEIN"/>
    <property type="match status" value="1"/>
</dbReference>
<accession>A0A928ZYW5</accession>
<organism evidence="2 3">
    <name type="scientific">Leptolyngbya cf. ectocarpi LEGE 11479</name>
    <dbReference type="NCBI Taxonomy" id="1828722"/>
    <lineage>
        <taxon>Bacteria</taxon>
        <taxon>Bacillati</taxon>
        <taxon>Cyanobacteriota</taxon>
        <taxon>Cyanophyceae</taxon>
        <taxon>Leptolyngbyales</taxon>
        <taxon>Leptolyngbyaceae</taxon>
        <taxon>Leptolyngbya group</taxon>
        <taxon>Leptolyngbya</taxon>
    </lineage>
</organism>
<reference evidence="2" key="1">
    <citation type="submission" date="2020-10" db="EMBL/GenBank/DDBJ databases">
        <authorList>
            <person name="Castelo-Branco R."/>
            <person name="Eusebio N."/>
            <person name="Adriana R."/>
            <person name="Vieira A."/>
            <person name="Brugerolle De Fraissinette N."/>
            <person name="Rezende De Castro R."/>
            <person name="Schneider M.P."/>
            <person name="Vasconcelos V."/>
            <person name="Leao P.N."/>
        </authorList>
    </citation>
    <scope>NUCLEOTIDE SEQUENCE</scope>
    <source>
        <strain evidence="2">LEGE 11479</strain>
    </source>
</reference>
<feature type="domain" description="Phytase-like" evidence="1">
    <location>
        <begin position="55"/>
        <end position="370"/>
    </location>
</feature>
<comment type="caution">
    <text evidence="2">The sequence shown here is derived from an EMBL/GenBank/DDBJ whole genome shotgun (WGS) entry which is preliminary data.</text>
</comment>
<dbReference type="AlphaFoldDB" id="A0A928ZYW5"/>
<dbReference type="PANTHER" id="PTHR37957">
    <property type="entry name" value="BLR7070 PROTEIN"/>
    <property type="match status" value="1"/>
</dbReference>
<gene>
    <name evidence="2" type="ORF">IQ260_25075</name>
</gene>
<dbReference type="EMBL" id="JADEXP010000341">
    <property type="protein sequence ID" value="MBE9069918.1"/>
    <property type="molecule type" value="Genomic_DNA"/>
</dbReference>
<proteinExistence type="predicted"/>
<evidence type="ECO:0000313" key="3">
    <source>
        <dbReference type="Proteomes" id="UP000615026"/>
    </source>
</evidence>
<dbReference type="InterPro" id="IPR027372">
    <property type="entry name" value="Phytase-like_dom"/>
</dbReference>
<sequence length="386" mass="42369">MKTHWWRKCLWVVLFGLFLGGCAVPQVNAEQRLFLDLSVTAVDHVVLPMDDFEGTQVGGLSAINYDRDSASADLSVRNQYYALSDDRQRPRFYTLSLDLSPTAINDVTVEAVTDFKDADGTAIAPLDAEGMALTPSRSLIVASEGSFQQQILPQLQEFDLETGRFKTSFRLPERYLFGPEPGSNEDQTAGTQTQGVQENIGFEALTISAPGGSYEPYRLFAATEGPLYQDLDLDPEIPFKNRWLHYLIDPNQSTLLSEHWYAMDDAPLGAVVNGLSEILSIDVGGHFLAIERAFGLQGLSIKLYQLATGVATDTSAIATLQGDTSGITPIRKRLVADLTPLGPDNLEAMTLGPRLSDGSQSLILVSDNNFDNRQETQIWLFKLAGL</sequence>
<dbReference type="PROSITE" id="PS51257">
    <property type="entry name" value="PROKAR_LIPOPROTEIN"/>
    <property type="match status" value="1"/>
</dbReference>
<evidence type="ECO:0000313" key="2">
    <source>
        <dbReference type="EMBL" id="MBE9069918.1"/>
    </source>
</evidence>
<protein>
    <submittedName>
        <fullName evidence="2">Esterase-like activity of phytase family protein</fullName>
    </submittedName>
</protein>
<dbReference type="RefSeq" id="WP_193995805.1">
    <property type="nucleotide sequence ID" value="NZ_JADEXP010000341.1"/>
</dbReference>
<keyword evidence="3" id="KW-1185">Reference proteome</keyword>
<dbReference type="Proteomes" id="UP000615026">
    <property type="component" value="Unassembled WGS sequence"/>
</dbReference>
<name>A0A928ZYW5_LEPEC</name>